<proteinExistence type="predicted"/>
<feature type="domain" description="VTT" evidence="7">
    <location>
        <begin position="93"/>
        <end position="230"/>
    </location>
</feature>
<evidence type="ECO:0000259" key="7">
    <source>
        <dbReference type="Pfam" id="PF09335"/>
    </source>
</evidence>
<evidence type="ECO:0000256" key="2">
    <source>
        <dbReference type="ARBA" id="ARBA00022475"/>
    </source>
</evidence>
<name>L9ZW95_9EURY</name>
<dbReference type="STRING" id="1230458.C484_11071"/>
<dbReference type="InterPro" id="IPR015414">
    <property type="entry name" value="TMEM64"/>
</dbReference>
<evidence type="ECO:0000256" key="6">
    <source>
        <dbReference type="SAM" id="Phobius"/>
    </source>
</evidence>
<dbReference type="PANTHER" id="PTHR12677">
    <property type="entry name" value="GOLGI APPARATUS MEMBRANE PROTEIN TVP38-RELATED"/>
    <property type="match status" value="1"/>
</dbReference>
<comment type="caution">
    <text evidence="8">The sequence shown here is derived from an EMBL/GenBank/DDBJ whole genome shotgun (WGS) entry which is preliminary data.</text>
</comment>
<evidence type="ECO:0000313" key="8">
    <source>
        <dbReference type="EMBL" id="ELY90760.1"/>
    </source>
</evidence>
<feature type="transmembrane region" description="Helical" evidence="6">
    <location>
        <begin position="243"/>
        <end position="264"/>
    </location>
</feature>
<keyword evidence="9" id="KW-1185">Reference proteome</keyword>
<dbReference type="AlphaFoldDB" id="L9ZW95"/>
<feature type="transmembrane region" description="Helical" evidence="6">
    <location>
        <begin position="103"/>
        <end position="128"/>
    </location>
</feature>
<keyword evidence="2" id="KW-1003">Cell membrane</keyword>
<dbReference type="Proteomes" id="UP000011648">
    <property type="component" value="Unassembled WGS sequence"/>
</dbReference>
<keyword evidence="3 6" id="KW-0812">Transmembrane</keyword>
<dbReference type="Pfam" id="PF09335">
    <property type="entry name" value="VTT_dom"/>
    <property type="match status" value="1"/>
</dbReference>
<gene>
    <name evidence="8" type="ORF">C484_11071</name>
</gene>
<feature type="transmembrane region" description="Helical" evidence="6">
    <location>
        <begin position="210"/>
        <end position="231"/>
    </location>
</feature>
<accession>L9ZW95</accession>
<dbReference type="InterPro" id="IPR032816">
    <property type="entry name" value="VTT_dom"/>
</dbReference>
<organism evidence="8 9">
    <name type="scientific">Natrialba taiwanensis DSM 12281</name>
    <dbReference type="NCBI Taxonomy" id="1230458"/>
    <lineage>
        <taxon>Archaea</taxon>
        <taxon>Methanobacteriati</taxon>
        <taxon>Methanobacteriota</taxon>
        <taxon>Stenosarchaea group</taxon>
        <taxon>Halobacteria</taxon>
        <taxon>Halobacteriales</taxon>
        <taxon>Natrialbaceae</taxon>
        <taxon>Natrialba</taxon>
    </lineage>
</organism>
<dbReference type="GO" id="GO:0005886">
    <property type="term" value="C:plasma membrane"/>
    <property type="evidence" value="ECO:0007669"/>
    <property type="project" value="UniProtKB-SubCell"/>
</dbReference>
<keyword evidence="4 6" id="KW-1133">Transmembrane helix</keyword>
<evidence type="ECO:0000256" key="3">
    <source>
        <dbReference type="ARBA" id="ARBA00022692"/>
    </source>
</evidence>
<dbReference type="PANTHER" id="PTHR12677:SF59">
    <property type="entry name" value="GOLGI APPARATUS MEMBRANE PROTEIN TVP38-RELATED"/>
    <property type="match status" value="1"/>
</dbReference>
<evidence type="ECO:0000256" key="5">
    <source>
        <dbReference type="ARBA" id="ARBA00023136"/>
    </source>
</evidence>
<evidence type="ECO:0000256" key="1">
    <source>
        <dbReference type="ARBA" id="ARBA00004651"/>
    </source>
</evidence>
<feature type="transmembrane region" description="Helical" evidence="6">
    <location>
        <begin position="37"/>
        <end position="58"/>
    </location>
</feature>
<evidence type="ECO:0000256" key="4">
    <source>
        <dbReference type="ARBA" id="ARBA00022989"/>
    </source>
</evidence>
<evidence type="ECO:0000313" key="9">
    <source>
        <dbReference type="Proteomes" id="UP000011648"/>
    </source>
</evidence>
<dbReference type="PATRIC" id="fig|1230458.4.peg.2220"/>
<keyword evidence="5 6" id="KW-0472">Membrane</keyword>
<protein>
    <recommendedName>
        <fullName evidence="7">VTT domain-containing protein</fullName>
    </recommendedName>
</protein>
<comment type="subcellular location">
    <subcellularLocation>
        <location evidence="1">Cell membrane</location>
        <topology evidence="1">Multi-pass membrane protein</topology>
    </subcellularLocation>
</comment>
<sequence length="278" mass="28430">MVVAVQFATRADGNRQRRSTKASTIAEKSRPMSVLPVSTRVLAGVLVASAAVTAGLLVSPSSVVVAVESLAANPVAFGMAVAGLYLVRPLFAWPTTPLAAVVGYGYGIAMGVPFALGGVVVTVTPVFLGVRIAVGDDSDGSTDTQAGEREREHVPESPFAGLFQRTNAVIDRYYEAAGPLRGVTASRLAPVPSDLSTCAAAVSGVSFRTFVLGTLLGELPWTLGAVVVGASAGTVATDGVGELGLVLSVACCLAVLCLLAGPVYRVVRSRQQRSTGSR</sequence>
<reference evidence="8 9" key="1">
    <citation type="journal article" date="2014" name="PLoS Genet.">
        <title>Phylogenetically driven sequencing of extremely halophilic archaea reveals strategies for static and dynamic osmo-response.</title>
        <authorList>
            <person name="Becker E.A."/>
            <person name="Seitzer P.M."/>
            <person name="Tritt A."/>
            <person name="Larsen D."/>
            <person name="Krusor M."/>
            <person name="Yao A.I."/>
            <person name="Wu D."/>
            <person name="Madern D."/>
            <person name="Eisen J.A."/>
            <person name="Darling A.E."/>
            <person name="Facciotti M.T."/>
        </authorList>
    </citation>
    <scope>NUCLEOTIDE SEQUENCE [LARGE SCALE GENOMIC DNA]</scope>
    <source>
        <strain evidence="8 9">DSM 12281</strain>
    </source>
</reference>
<dbReference type="EMBL" id="AOIL01000042">
    <property type="protein sequence ID" value="ELY90760.1"/>
    <property type="molecule type" value="Genomic_DNA"/>
</dbReference>
<feature type="transmembrane region" description="Helical" evidence="6">
    <location>
        <begin position="70"/>
        <end position="91"/>
    </location>
</feature>